<reference evidence="3" key="1">
    <citation type="journal article" date="2019" name="Int. J. Syst. Evol. Microbiol.">
        <title>The Global Catalogue of Microorganisms (GCM) 10K type strain sequencing project: providing services to taxonomists for standard genome sequencing and annotation.</title>
        <authorList>
            <consortium name="The Broad Institute Genomics Platform"/>
            <consortium name="The Broad Institute Genome Sequencing Center for Infectious Disease"/>
            <person name="Wu L."/>
            <person name="Ma J."/>
        </authorList>
    </citation>
    <scope>NUCLEOTIDE SEQUENCE [LARGE SCALE GENOMIC DNA]</scope>
    <source>
        <strain evidence="3">CCUG 62982</strain>
    </source>
</reference>
<sequence>MDAIEPGFRPCPRCREPIREGATICRFCGHDMTPRNFWDRVVNGTAPQGGQSVEMRYVSGCGKSVLVIALILAFAPAISQCEQEQREQPPPEEAAKKAEDRRNGMHCLSHWDGSNADLVRQIKAALGDPDSFDHADTLISPLNEAGNHLLRMDFRAANAFGGKQKLTAWARIDPKSCKADIISVKGPDGMSAIDGL</sequence>
<dbReference type="EMBL" id="JBHTJG010000003">
    <property type="protein sequence ID" value="MFD0946312.1"/>
    <property type="molecule type" value="Genomic_DNA"/>
</dbReference>
<accession>A0ABW3HA43</accession>
<feature type="compositionally biased region" description="Basic and acidic residues" evidence="1">
    <location>
        <begin position="83"/>
        <end position="102"/>
    </location>
</feature>
<feature type="region of interest" description="Disordered" evidence="1">
    <location>
        <begin position="82"/>
        <end position="102"/>
    </location>
</feature>
<protein>
    <submittedName>
        <fullName evidence="2">Zinc ribbon domain-containing protein</fullName>
    </submittedName>
</protein>
<gene>
    <name evidence="2" type="ORF">ACFQ1E_08190</name>
</gene>
<name>A0ABW3HA43_9SPHN</name>
<evidence type="ECO:0000313" key="3">
    <source>
        <dbReference type="Proteomes" id="UP001596977"/>
    </source>
</evidence>
<organism evidence="2 3">
    <name type="scientific">Sphingomonas canadensis</name>
    <dbReference type="NCBI Taxonomy" id="1219257"/>
    <lineage>
        <taxon>Bacteria</taxon>
        <taxon>Pseudomonadati</taxon>
        <taxon>Pseudomonadota</taxon>
        <taxon>Alphaproteobacteria</taxon>
        <taxon>Sphingomonadales</taxon>
        <taxon>Sphingomonadaceae</taxon>
        <taxon>Sphingomonas</taxon>
    </lineage>
</organism>
<dbReference type="RefSeq" id="WP_264943683.1">
    <property type="nucleotide sequence ID" value="NZ_JAPDRA010000003.1"/>
</dbReference>
<keyword evidence="3" id="KW-1185">Reference proteome</keyword>
<dbReference type="Proteomes" id="UP001596977">
    <property type="component" value="Unassembled WGS sequence"/>
</dbReference>
<evidence type="ECO:0000313" key="2">
    <source>
        <dbReference type="EMBL" id="MFD0946312.1"/>
    </source>
</evidence>
<comment type="caution">
    <text evidence="2">The sequence shown here is derived from an EMBL/GenBank/DDBJ whole genome shotgun (WGS) entry which is preliminary data.</text>
</comment>
<evidence type="ECO:0000256" key="1">
    <source>
        <dbReference type="SAM" id="MobiDB-lite"/>
    </source>
</evidence>
<proteinExistence type="predicted"/>